<keyword evidence="6" id="KW-1185">Reference proteome</keyword>
<evidence type="ECO:0000256" key="4">
    <source>
        <dbReference type="SAM" id="SignalP"/>
    </source>
</evidence>
<dbReference type="Proteomes" id="UP001497623">
    <property type="component" value="Unassembled WGS sequence"/>
</dbReference>
<dbReference type="PROSITE" id="PS50297">
    <property type="entry name" value="ANK_REP_REGION"/>
    <property type="match status" value="2"/>
</dbReference>
<feature type="chain" id="PRO_5043382596" evidence="4">
    <location>
        <begin position="26"/>
        <end position="164"/>
    </location>
</feature>
<feature type="signal peptide" evidence="4">
    <location>
        <begin position="1"/>
        <end position="25"/>
    </location>
</feature>
<evidence type="ECO:0000256" key="2">
    <source>
        <dbReference type="ARBA" id="ARBA00023043"/>
    </source>
</evidence>
<evidence type="ECO:0000313" key="5">
    <source>
        <dbReference type="EMBL" id="CAL4086422.1"/>
    </source>
</evidence>
<gene>
    <name evidence="5" type="ORF">MNOR_LOCUS12996</name>
</gene>
<dbReference type="InterPro" id="IPR036770">
    <property type="entry name" value="Ankyrin_rpt-contain_sf"/>
</dbReference>
<evidence type="ECO:0000256" key="1">
    <source>
        <dbReference type="ARBA" id="ARBA00022737"/>
    </source>
</evidence>
<dbReference type="EMBL" id="CAXKWB010007286">
    <property type="protein sequence ID" value="CAL4086422.1"/>
    <property type="molecule type" value="Genomic_DNA"/>
</dbReference>
<feature type="repeat" description="ANK" evidence="3">
    <location>
        <begin position="76"/>
        <end position="108"/>
    </location>
</feature>
<accession>A0AAV2QHB9</accession>
<dbReference type="PANTHER" id="PTHR24171:SF9">
    <property type="entry name" value="ANKYRIN REPEAT DOMAIN-CONTAINING PROTEIN 39"/>
    <property type="match status" value="1"/>
</dbReference>
<keyword evidence="1" id="KW-0677">Repeat</keyword>
<evidence type="ECO:0000256" key="3">
    <source>
        <dbReference type="PROSITE-ProRule" id="PRU00023"/>
    </source>
</evidence>
<keyword evidence="4" id="KW-0732">Signal</keyword>
<comment type="caution">
    <text evidence="5">The sequence shown here is derived from an EMBL/GenBank/DDBJ whole genome shotgun (WGS) entry which is preliminary data.</text>
</comment>
<dbReference type="SUPFAM" id="SSF48403">
    <property type="entry name" value="Ankyrin repeat"/>
    <property type="match status" value="1"/>
</dbReference>
<keyword evidence="2 3" id="KW-0040">ANK repeat</keyword>
<dbReference type="InterPro" id="IPR002110">
    <property type="entry name" value="Ankyrin_rpt"/>
</dbReference>
<dbReference type="SMART" id="SM00248">
    <property type="entry name" value="ANK"/>
    <property type="match status" value="2"/>
</dbReference>
<dbReference type="AlphaFoldDB" id="A0AAV2QHB9"/>
<dbReference type="PANTHER" id="PTHR24171">
    <property type="entry name" value="ANKYRIN REPEAT DOMAIN-CONTAINING PROTEIN 39-RELATED"/>
    <property type="match status" value="1"/>
</dbReference>
<sequence length="164" mass="18629">MGVGQVSVVFLVWTLSYSSMYITEAVPTCTNYRPIRIYGNWCFKYPLHWAAQAGHMEEVTALIRDGKDVDQQTHPGRWAPLHFAANYGRANVVNLLLKHGASALVVDRMNQNPKNRAQAKYCKGYRTNASCGLSNFNYYRSIMLLENAMAKEKKKLLKNRQGNP</sequence>
<protein>
    <submittedName>
        <fullName evidence="5">Uncharacterized protein</fullName>
    </submittedName>
</protein>
<feature type="non-terminal residue" evidence="5">
    <location>
        <position position="164"/>
    </location>
</feature>
<dbReference type="Gene3D" id="1.25.40.20">
    <property type="entry name" value="Ankyrin repeat-containing domain"/>
    <property type="match status" value="1"/>
</dbReference>
<evidence type="ECO:0000313" key="6">
    <source>
        <dbReference type="Proteomes" id="UP001497623"/>
    </source>
</evidence>
<organism evidence="5 6">
    <name type="scientific">Meganyctiphanes norvegica</name>
    <name type="common">Northern krill</name>
    <name type="synonym">Thysanopoda norvegica</name>
    <dbReference type="NCBI Taxonomy" id="48144"/>
    <lineage>
        <taxon>Eukaryota</taxon>
        <taxon>Metazoa</taxon>
        <taxon>Ecdysozoa</taxon>
        <taxon>Arthropoda</taxon>
        <taxon>Crustacea</taxon>
        <taxon>Multicrustacea</taxon>
        <taxon>Malacostraca</taxon>
        <taxon>Eumalacostraca</taxon>
        <taxon>Eucarida</taxon>
        <taxon>Euphausiacea</taxon>
        <taxon>Euphausiidae</taxon>
        <taxon>Meganyctiphanes</taxon>
    </lineage>
</organism>
<reference evidence="5 6" key="1">
    <citation type="submission" date="2024-05" db="EMBL/GenBank/DDBJ databases">
        <authorList>
            <person name="Wallberg A."/>
        </authorList>
    </citation>
    <scope>NUCLEOTIDE SEQUENCE [LARGE SCALE GENOMIC DNA]</scope>
</reference>
<name>A0AAV2QHB9_MEGNR</name>
<proteinExistence type="predicted"/>
<dbReference type="PROSITE" id="PS50088">
    <property type="entry name" value="ANK_REPEAT"/>
    <property type="match status" value="2"/>
</dbReference>
<dbReference type="Pfam" id="PF12796">
    <property type="entry name" value="Ank_2"/>
    <property type="match status" value="1"/>
</dbReference>
<feature type="repeat" description="ANK" evidence="3">
    <location>
        <begin position="46"/>
        <end position="74"/>
    </location>
</feature>